<keyword evidence="3" id="KW-1185">Reference proteome</keyword>
<dbReference type="Proteomes" id="UP001152523">
    <property type="component" value="Unassembled WGS sequence"/>
</dbReference>
<dbReference type="AlphaFoldDB" id="A0AAV0EA86"/>
<gene>
    <name evidence="2" type="ORF">CEPIT_LOCUS23181</name>
</gene>
<evidence type="ECO:0000313" key="3">
    <source>
        <dbReference type="Proteomes" id="UP001152523"/>
    </source>
</evidence>
<protein>
    <recommendedName>
        <fullName evidence="1">Retroviral polymerase SH3-like domain-containing protein</fullName>
    </recommendedName>
</protein>
<evidence type="ECO:0000259" key="1">
    <source>
        <dbReference type="Pfam" id="PF25597"/>
    </source>
</evidence>
<sequence length="198" mass="22733">MLFGKVPGYDHLRVFGCLVYAHDNKRKDKFSQRGSPCIFIGYPYEQKAYRVFDLQKHSVYTSRDVTFFEEIFPFKNVNSQEMEFGAMVDHACQIILNQCPIRTHHGPSNYYPPITKMRKSRCVHSRLHTGVHSIKSPPTLFLTISPHPPSKLTRPTPLLLPCALLFPVTPQKKTATHSLFFSIHPYPSPSSSPFVRRS</sequence>
<accession>A0AAV0EA86</accession>
<dbReference type="EMBL" id="CAMAPF010000915">
    <property type="protein sequence ID" value="CAH9120741.1"/>
    <property type="molecule type" value="Genomic_DNA"/>
</dbReference>
<dbReference type="Pfam" id="PF25597">
    <property type="entry name" value="SH3_retrovirus"/>
    <property type="match status" value="1"/>
</dbReference>
<comment type="caution">
    <text evidence="2">The sequence shown here is derived from an EMBL/GenBank/DDBJ whole genome shotgun (WGS) entry which is preliminary data.</text>
</comment>
<name>A0AAV0EA86_9ASTE</name>
<reference evidence="2" key="1">
    <citation type="submission" date="2022-07" db="EMBL/GenBank/DDBJ databases">
        <authorList>
            <person name="Macas J."/>
            <person name="Novak P."/>
            <person name="Neumann P."/>
        </authorList>
    </citation>
    <scope>NUCLEOTIDE SEQUENCE</scope>
</reference>
<evidence type="ECO:0000313" key="2">
    <source>
        <dbReference type="EMBL" id="CAH9120741.1"/>
    </source>
</evidence>
<dbReference type="InterPro" id="IPR057670">
    <property type="entry name" value="SH3_retrovirus"/>
</dbReference>
<feature type="domain" description="Retroviral polymerase SH3-like" evidence="1">
    <location>
        <begin position="17"/>
        <end position="77"/>
    </location>
</feature>
<organism evidence="2 3">
    <name type="scientific">Cuscuta epithymum</name>
    <dbReference type="NCBI Taxonomy" id="186058"/>
    <lineage>
        <taxon>Eukaryota</taxon>
        <taxon>Viridiplantae</taxon>
        <taxon>Streptophyta</taxon>
        <taxon>Embryophyta</taxon>
        <taxon>Tracheophyta</taxon>
        <taxon>Spermatophyta</taxon>
        <taxon>Magnoliopsida</taxon>
        <taxon>eudicotyledons</taxon>
        <taxon>Gunneridae</taxon>
        <taxon>Pentapetalae</taxon>
        <taxon>asterids</taxon>
        <taxon>lamiids</taxon>
        <taxon>Solanales</taxon>
        <taxon>Convolvulaceae</taxon>
        <taxon>Cuscuteae</taxon>
        <taxon>Cuscuta</taxon>
        <taxon>Cuscuta subgen. Cuscuta</taxon>
    </lineage>
</organism>
<proteinExistence type="predicted"/>